<gene>
    <name evidence="2" type="ORF">BTW10_06765</name>
</gene>
<feature type="region of interest" description="Disordered" evidence="1">
    <location>
        <begin position="43"/>
        <end position="67"/>
    </location>
</feature>
<dbReference type="AlphaFoldDB" id="A0A1Q8TE87"/>
<organism evidence="2 3">
    <name type="scientific">Chromohalobacter japonicus</name>
    <dbReference type="NCBI Taxonomy" id="223900"/>
    <lineage>
        <taxon>Bacteria</taxon>
        <taxon>Pseudomonadati</taxon>
        <taxon>Pseudomonadota</taxon>
        <taxon>Gammaproteobacteria</taxon>
        <taxon>Oceanospirillales</taxon>
        <taxon>Halomonadaceae</taxon>
        <taxon>Chromohalobacter</taxon>
    </lineage>
</organism>
<dbReference type="RefSeq" id="WP_075368745.1">
    <property type="nucleotide sequence ID" value="NZ_MSDQ01000015.1"/>
</dbReference>
<evidence type="ECO:0000313" key="3">
    <source>
        <dbReference type="Proteomes" id="UP000186806"/>
    </source>
</evidence>
<comment type="caution">
    <text evidence="2">The sequence shown here is derived from an EMBL/GenBank/DDBJ whole genome shotgun (WGS) entry which is preliminary data.</text>
</comment>
<name>A0A1Q8TE87_9GAMM</name>
<accession>A0A1Q8TE87</accession>
<evidence type="ECO:0000313" key="2">
    <source>
        <dbReference type="EMBL" id="OLO11990.1"/>
    </source>
</evidence>
<feature type="compositionally biased region" description="Basic and acidic residues" evidence="1">
    <location>
        <begin position="43"/>
        <end position="59"/>
    </location>
</feature>
<reference evidence="2 3" key="1">
    <citation type="submission" date="2016-12" db="EMBL/GenBank/DDBJ databases">
        <title>Draft genome sequences of strains Salinicola socius SMB35, Salinicola sp. MH3R3-1 and Chromohalobacter sp. SMB17 from the Verkhnekamsk potash mining region of Russia.</title>
        <authorList>
            <person name="Mavrodi D.V."/>
            <person name="Olsson B.E."/>
            <person name="Korsakova E.S."/>
            <person name="Pyankova A."/>
            <person name="Mavrodi O.V."/>
            <person name="Plotnikova E.G."/>
        </authorList>
    </citation>
    <scope>NUCLEOTIDE SEQUENCE [LARGE SCALE GENOMIC DNA]</scope>
    <source>
        <strain evidence="2 3">SMB17</strain>
    </source>
</reference>
<sequence>MLHDAIEIRKIASPDENDVRYEVYDSDTGVSLGLYQSMEHAEAERQRMKASDNEVKAGDADDDPSVE</sequence>
<protein>
    <submittedName>
        <fullName evidence="2">Uncharacterized protein</fullName>
    </submittedName>
</protein>
<proteinExistence type="predicted"/>
<evidence type="ECO:0000256" key="1">
    <source>
        <dbReference type="SAM" id="MobiDB-lite"/>
    </source>
</evidence>
<dbReference type="EMBL" id="MSDQ01000015">
    <property type="protein sequence ID" value="OLO11990.1"/>
    <property type="molecule type" value="Genomic_DNA"/>
</dbReference>
<dbReference type="Proteomes" id="UP000186806">
    <property type="component" value="Unassembled WGS sequence"/>
</dbReference>
<keyword evidence="3" id="KW-1185">Reference proteome</keyword>